<gene>
    <name evidence="1" type="ORF">PY07287</name>
</gene>
<accession>Q7R8D6</accession>
<dbReference type="PaxDb" id="73239-Q7R8D6"/>
<evidence type="ECO:0000313" key="2">
    <source>
        <dbReference type="Proteomes" id="UP000008553"/>
    </source>
</evidence>
<dbReference type="AlphaFoldDB" id="Q7R8D6"/>
<organism evidence="1 2">
    <name type="scientific">Plasmodium yoelii yoelii</name>
    <dbReference type="NCBI Taxonomy" id="73239"/>
    <lineage>
        <taxon>Eukaryota</taxon>
        <taxon>Sar</taxon>
        <taxon>Alveolata</taxon>
        <taxon>Apicomplexa</taxon>
        <taxon>Aconoidasida</taxon>
        <taxon>Haemosporida</taxon>
        <taxon>Plasmodiidae</taxon>
        <taxon>Plasmodium</taxon>
        <taxon>Plasmodium (Vinckeia)</taxon>
    </lineage>
</organism>
<comment type="caution">
    <text evidence="1">The sequence shown here is derived from an EMBL/GenBank/DDBJ whole genome shotgun (WGS) entry which is preliminary data.</text>
</comment>
<dbReference type="InParanoid" id="Q7R8D6"/>
<evidence type="ECO:0000313" key="1">
    <source>
        <dbReference type="EMBL" id="EAA19684.1"/>
    </source>
</evidence>
<proteinExistence type="predicted"/>
<sequence length="46" mass="5380">MMKNYRIINIILHGSVNSNIATLKKHQAKIITFHLMFCAYNFNLIT</sequence>
<dbReference type="Proteomes" id="UP000008553">
    <property type="component" value="Unassembled WGS sequence"/>
</dbReference>
<reference evidence="1 2" key="1">
    <citation type="journal article" date="2002" name="Nature">
        <title>Genome sequence and comparative analysis of the model rodent malaria parasite Plasmodium yoelii yoelii.</title>
        <authorList>
            <person name="Carlton J.M."/>
            <person name="Angiuoli S.V."/>
            <person name="Suh B.B."/>
            <person name="Kooij T.W."/>
            <person name="Pertea M."/>
            <person name="Silva J.C."/>
            <person name="Ermolaeva M.D."/>
            <person name="Allen J.E."/>
            <person name="Selengut J.D."/>
            <person name="Koo H.L."/>
            <person name="Peterson J.D."/>
            <person name="Pop M."/>
            <person name="Kosack D.S."/>
            <person name="Shumway M.F."/>
            <person name="Bidwell S.L."/>
            <person name="Shallom S.J."/>
            <person name="van Aken S.E."/>
            <person name="Riedmuller S.B."/>
            <person name="Feldblyum T.V."/>
            <person name="Cho J.K."/>
            <person name="Quackenbush J."/>
            <person name="Sedegah M."/>
            <person name="Shoaibi A."/>
            <person name="Cummings L.M."/>
            <person name="Florens L."/>
            <person name="Yates J.R."/>
            <person name="Raine J.D."/>
            <person name="Sinden R.E."/>
            <person name="Harris M.A."/>
            <person name="Cunningham D.A."/>
            <person name="Preiser P.R."/>
            <person name="Bergman L.W."/>
            <person name="Vaidya A.B."/>
            <person name="van Lin L.H."/>
            <person name="Janse C.J."/>
            <person name="Waters A.P."/>
            <person name="Smith H.O."/>
            <person name="White O.R."/>
            <person name="Salzberg S.L."/>
            <person name="Venter J.C."/>
            <person name="Fraser C.M."/>
            <person name="Hoffman S.L."/>
            <person name="Gardner M.J."/>
            <person name="Carucci D.J."/>
        </authorList>
    </citation>
    <scope>NUCLEOTIDE SEQUENCE [LARGE SCALE GENOMIC DNA]</scope>
    <source>
        <strain evidence="1 2">17XNL</strain>
    </source>
</reference>
<feature type="non-terminal residue" evidence="1">
    <location>
        <position position="46"/>
    </location>
</feature>
<dbReference type="EMBL" id="AABL01002632">
    <property type="protein sequence ID" value="EAA19684.1"/>
    <property type="molecule type" value="Genomic_DNA"/>
</dbReference>
<keyword evidence="2" id="KW-1185">Reference proteome</keyword>
<protein>
    <submittedName>
        <fullName evidence="1">Uncharacterized protein</fullName>
    </submittedName>
</protein>
<name>Q7R8D6_PLAYO</name>